<reference evidence="2 3" key="1">
    <citation type="submission" date="2021-02" db="EMBL/GenBank/DDBJ databases">
        <title>Whole genome sequencing of Streptomyces actuosus VRA1.</title>
        <authorList>
            <person name="Sen G."/>
            <person name="Sen A."/>
        </authorList>
    </citation>
    <scope>NUCLEOTIDE SEQUENCE [LARGE SCALE GENOMIC DNA]</scope>
    <source>
        <strain evidence="2 3">VRA1</strain>
    </source>
</reference>
<gene>
    <name evidence="2" type="ORF">JS756_05345</name>
</gene>
<dbReference type="Proteomes" id="UP000788262">
    <property type="component" value="Unassembled WGS sequence"/>
</dbReference>
<sequence length="70" mass="8121">MTYRPRPEAPRRSRQAPAGRPSGPPERRDAISAAERLDQWTQQALRLPGDRLRDPLDRLDDLDDLDEEEE</sequence>
<accession>A0ABS2VKG1</accession>
<dbReference type="EMBL" id="JAFFZS010000003">
    <property type="protein sequence ID" value="MBN0043536.1"/>
    <property type="molecule type" value="Genomic_DNA"/>
</dbReference>
<proteinExistence type="predicted"/>
<evidence type="ECO:0000313" key="2">
    <source>
        <dbReference type="EMBL" id="MBN0043536.1"/>
    </source>
</evidence>
<feature type="compositionally biased region" description="Acidic residues" evidence="1">
    <location>
        <begin position="60"/>
        <end position="70"/>
    </location>
</feature>
<evidence type="ECO:0000256" key="1">
    <source>
        <dbReference type="SAM" id="MobiDB-lite"/>
    </source>
</evidence>
<organism evidence="2 3">
    <name type="scientific">Streptomyces actuosus</name>
    <dbReference type="NCBI Taxonomy" id="1885"/>
    <lineage>
        <taxon>Bacteria</taxon>
        <taxon>Bacillati</taxon>
        <taxon>Actinomycetota</taxon>
        <taxon>Actinomycetes</taxon>
        <taxon>Kitasatosporales</taxon>
        <taxon>Streptomycetaceae</taxon>
        <taxon>Streptomyces</taxon>
    </lineage>
</organism>
<feature type="compositionally biased region" description="Basic and acidic residues" evidence="1">
    <location>
        <begin position="48"/>
        <end position="59"/>
    </location>
</feature>
<evidence type="ECO:0000313" key="3">
    <source>
        <dbReference type="Proteomes" id="UP000788262"/>
    </source>
</evidence>
<keyword evidence="3" id="KW-1185">Reference proteome</keyword>
<protein>
    <submittedName>
        <fullName evidence="2">Uncharacterized protein</fullName>
    </submittedName>
</protein>
<name>A0ABS2VKG1_STRAS</name>
<feature type="compositionally biased region" description="Basic and acidic residues" evidence="1">
    <location>
        <begin position="1"/>
        <end position="11"/>
    </location>
</feature>
<feature type="region of interest" description="Disordered" evidence="1">
    <location>
        <begin position="1"/>
        <end position="28"/>
    </location>
</feature>
<comment type="caution">
    <text evidence="2">The sequence shown here is derived from an EMBL/GenBank/DDBJ whole genome shotgun (WGS) entry which is preliminary data.</text>
</comment>
<feature type="region of interest" description="Disordered" evidence="1">
    <location>
        <begin position="46"/>
        <end position="70"/>
    </location>
</feature>
<dbReference type="RefSeq" id="WP_205381766.1">
    <property type="nucleotide sequence ID" value="NZ_JAFFZS010000003.1"/>
</dbReference>